<organism evidence="1 2">
    <name type="scientific">Ancylostoma ceylanicum</name>
    <dbReference type="NCBI Taxonomy" id="53326"/>
    <lineage>
        <taxon>Eukaryota</taxon>
        <taxon>Metazoa</taxon>
        <taxon>Ecdysozoa</taxon>
        <taxon>Nematoda</taxon>
        <taxon>Chromadorea</taxon>
        <taxon>Rhabditida</taxon>
        <taxon>Rhabditina</taxon>
        <taxon>Rhabditomorpha</taxon>
        <taxon>Strongyloidea</taxon>
        <taxon>Ancylostomatidae</taxon>
        <taxon>Ancylostomatinae</taxon>
        <taxon>Ancylostoma</taxon>
    </lineage>
</organism>
<dbReference type="Proteomes" id="UP000024635">
    <property type="component" value="Unassembled WGS sequence"/>
</dbReference>
<gene>
    <name evidence="1" type="primary">Acey_s0041.g395</name>
    <name evidence="1" type="ORF">Y032_0041g395</name>
</gene>
<dbReference type="EMBL" id="JARK01001377">
    <property type="protein sequence ID" value="EYC14193.1"/>
    <property type="molecule type" value="Genomic_DNA"/>
</dbReference>
<comment type="caution">
    <text evidence="1">The sequence shown here is derived from an EMBL/GenBank/DDBJ whole genome shotgun (WGS) entry which is preliminary data.</text>
</comment>
<accession>A0A016UHV6</accession>
<reference evidence="2" key="1">
    <citation type="journal article" date="2015" name="Nat. Genet.">
        <title>The genome and transcriptome of the zoonotic hookworm Ancylostoma ceylanicum identify infection-specific gene families.</title>
        <authorList>
            <person name="Schwarz E.M."/>
            <person name="Hu Y."/>
            <person name="Antoshechkin I."/>
            <person name="Miller M.M."/>
            <person name="Sternberg P.W."/>
            <person name="Aroian R.V."/>
        </authorList>
    </citation>
    <scope>NUCLEOTIDE SEQUENCE</scope>
    <source>
        <strain evidence="2">HY135</strain>
    </source>
</reference>
<sequence length="142" mass="16068">MRLVGMDPSQLDISVQGVEPSLFCSSFWPLPWDVYVVDDPADFIVFGTKNVTESSQTRLAKLVGYRINSKSLPYVLVANAIELCYATHPPQHSHLHDANPTFRFLAGRPTLGTIKRDRAYYGLVDLWFKGVWDLLVTQHTCQ</sequence>
<protein>
    <submittedName>
        <fullName evidence="1">Uncharacterized protein</fullName>
    </submittedName>
</protein>
<evidence type="ECO:0000313" key="1">
    <source>
        <dbReference type="EMBL" id="EYC14193.1"/>
    </source>
</evidence>
<evidence type="ECO:0000313" key="2">
    <source>
        <dbReference type="Proteomes" id="UP000024635"/>
    </source>
</evidence>
<name>A0A016UHV6_9BILA</name>
<dbReference type="AlphaFoldDB" id="A0A016UHV6"/>
<keyword evidence="2" id="KW-1185">Reference proteome</keyword>
<proteinExistence type="predicted"/>